<feature type="transmembrane region" description="Helical" evidence="1">
    <location>
        <begin position="227"/>
        <end position="247"/>
    </location>
</feature>
<reference evidence="3" key="1">
    <citation type="journal article" date="2015" name="Proc. Natl. Acad. Sci. U.S.A.">
        <title>Networks of energetic and metabolic interactions define dynamics in microbial communities.</title>
        <authorList>
            <person name="Embree M."/>
            <person name="Liu J.K."/>
            <person name="Al-Bassam M.M."/>
            <person name="Zengler K."/>
        </authorList>
    </citation>
    <scope>NUCLEOTIDE SEQUENCE</scope>
</reference>
<feature type="domain" description="EamA" evidence="2">
    <location>
        <begin position="12"/>
        <end position="140"/>
    </location>
</feature>
<dbReference type="GO" id="GO:0016020">
    <property type="term" value="C:membrane"/>
    <property type="evidence" value="ECO:0007669"/>
    <property type="project" value="InterPro"/>
</dbReference>
<dbReference type="InterPro" id="IPR037185">
    <property type="entry name" value="EmrE-like"/>
</dbReference>
<keyword evidence="1" id="KW-0472">Membrane</keyword>
<feature type="transmembrane region" description="Helical" evidence="1">
    <location>
        <begin position="289"/>
        <end position="306"/>
    </location>
</feature>
<sequence length="307" mass="33494">MAGEILVDWFAFSIAGAACLAVTGIIDKFYLGRYVRNTLAYLFVLVVIQQVFLLPVLAYAGLEFVYPQSLYALSIGVVQVILWAAYLRALKVEETSRIAGQVYVFPVFVFLGEFFLLGETLRPSDYVGGALLVLAALLISYHPASHPGRIAGGGRISPALKYMAVFWVFTAAYSLASKYLLDYMTEWHLIVWSSLGSLVAVFAFLARGEVRSEVGGYFRSGPRLISILFLNELFDFLGRGSLIFAYALGSVALVSSVSALQPFITLIYVLILGFFLPGMLVEDSDGRTIALKIGATVLIVAGVYLVS</sequence>
<keyword evidence="1" id="KW-1133">Transmembrane helix</keyword>
<organism evidence="3">
    <name type="scientific">hydrocarbon metagenome</name>
    <dbReference type="NCBI Taxonomy" id="938273"/>
    <lineage>
        <taxon>unclassified sequences</taxon>
        <taxon>metagenomes</taxon>
        <taxon>ecological metagenomes</taxon>
    </lineage>
</organism>
<comment type="caution">
    <text evidence="3">The sequence shown here is derived from an EMBL/GenBank/DDBJ whole genome shotgun (WGS) entry which is preliminary data.</text>
</comment>
<dbReference type="SUPFAM" id="SSF103481">
    <property type="entry name" value="Multidrug resistance efflux transporter EmrE"/>
    <property type="match status" value="1"/>
</dbReference>
<accession>A0A0W8FC02</accession>
<feature type="transmembrane region" description="Helical" evidence="1">
    <location>
        <begin position="98"/>
        <end position="117"/>
    </location>
</feature>
<feature type="transmembrane region" description="Helical" evidence="1">
    <location>
        <begin position="259"/>
        <end position="277"/>
    </location>
</feature>
<dbReference type="AlphaFoldDB" id="A0A0W8FC02"/>
<gene>
    <name evidence="3" type="ORF">ASZ90_011941</name>
</gene>
<dbReference type="Pfam" id="PF00892">
    <property type="entry name" value="EamA"/>
    <property type="match status" value="1"/>
</dbReference>
<protein>
    <recommendedName>
        <fullName evidence="2">EamA domain-containing protein</fullName>
    </recommendedName>
</protein>
<feature type="transmembrane region" description="Helical" evidence="1">
    <location>
        <begin position="68"/>
        <end position="86"/>
    </location>
</feature>
<feature type="transmembrane region" description="Helical" evidence="1">
    <location>
        <begin position="6"/>
        <end position="26"/>
    </location>
</feature>
<evidence type="ECO:0000256" key="1">
    <source>
        <dbReference type="SAM" id="Phobius"/>
    </source>
</evidence>
<evidence type="ECO:0000259" key="2">
    <source>
        <dbReference type="Pfam" id="PF00892"/>
    </source>
</evidence>
<feature type="transmembrane region" description="Helical" evidence="1">
    <location>
        <begin position="162"/>
        <end position="181"/>
    </location>
</feature>
<feature type="transmembrane region" description="Helical" evidence="1">
    <location>
        <begin position="123"/>
        <end position="141"/>
    </location>
</feature>
<proteinExistence type="predicted"/>
<dbReference type="InterPro" id="IPR000620">
    <property type="entry name" value="EamA_dom"/>
</dbReference>
<feature type="transmembrane region" description="Helical" evidence="1">
    <location>
        <begin position="38"/>
        <end position="62"/>
    </location>
</feature>
<evidence type="ECO:0000313" key="3">
    <source>
        <dbReference type="EMBL" id="KUG18391.1"/>
    </source>
</evidence>
<feature type="transmembrane region" description="Helical" evidence="1">
    <location>
        <begin position="187"/>
        <end position="206"/>
    </location>
</feature>
<keyword evidence="1" id="KW-0812">Transmembrane</keyword>
<name>A0A0W8FC02_9ZZZZ</name>
<dbReference type="EMBL" id="LNQE01001386">
    <property type="protein sequence ID" value="KUG18391.1"/>
    <property type="molecule type" value="Genomic_DNA"/>
</dbReference>